<keyword evidence="4 6" id="KW-0472">Membrane</keyword>
<feature type="region of interest" description="Disordered" evidence="5">
    <location>
        <begin position="238"/>
        <end position="264"/>
    </location>
</feature>
<dbReference type="OrthoDB" id="3541192at2759"/>
<evidence type="ECO:0000256" key="6">
    <source>
        <dbReference type="SAM" id="Phobius"/>
    </source>
</evidence>
<feature type="compositionally biased region" description="Low complexity" evidence="5">
    <location>
        <begin position="238"/>
        <end position="255"/>
    </location>
</feature>
<sequence>MLVREAFTLVRLVAMAGICPTTYTPYTKRFPPLMFSACLCCSWFSCLSVYSICFSVFLFLWFFWFSWDAEMAIFDEIPAMTAAGNDGRPSVPEPTQAPPRELVKARFKRATANICSEWTIPGGYGQPKCGAGQTCLFTSFGGNHYEGCGSTGILYDWITQCWNYPKSGEAPASQRYCSAQAPYCGYFAFVFTDGATFSNFGCSANPYSLTVNLVDSALSSILLAGSSTQTTIGPLSVSPSLNLPTSSTPSTTTTPTPLPLPPAPVEEKTPIAPIVGGAVGGVAVLAFLIALLLLLLKRRQKRAKKDALEQAQAHAATAAAFHNSQQGAVAEVEGKPLALPPPILVPTPRVNEKATPTASPTTGFFRPARTSTYTSDDPRGGGGGAGSQSPPPMYTRPLSTSNHSQSTPSEMDPTSRAPSTVVVSPVSPPSSVPELGGSILQPNEPPGPVAGVLGGRSGASERGGEGRPLYKARGPRELKPGEAPREGAYVAASTGGLGGRIMSPGVDMSGGLLREDFRDDGR</sequence>
<keyword evidence="2 6" id="KW-0812">Transmembrane</keyword>
<comment type="caution">
    <text evidence="7">The sequence shown here is derived from an EMBL/GenBank/DDBJ whole genome shotgun (WGS) entry which is preliminary data.</text>
</comment>
<organism evidence="7 8">
    <name type="scientific">Amylocarpus encephaloides</name>
    <dbReference type="NCBI Taxonomy" id="45428"/>
    <lineage>
        <taxon>Eukaryota</taxon>
        <taxon>Fungi</taxon>
        <taxon>Dikarya</taxon>
        <taxon>Ascomycota</taxon>
        <taxon>Pezizomycotina</taxon>
        <taxon>Leotiomycetes</taxon>
        <taxon>Helotiales</taxon>
        <taxon>Helotiales incertae sedis</taxon>
        <taxon>Amylocarpus</taxon>
    </lineage>
</organism>
<dbReference type="GO" id="GO:0016020">
    <property type="term" value="C:membrane"/>
    <property type="evidence" value="ECO:0007669"/>
    <property type="project" value="UniProtKB-SubCell"/>
</dbReference>
<evidence type="ECO:0000313" key="7">
    <source>
        <dbReference type="EMBL" id="KAG9236648.1"/>
    </source>
</evidence>
<dbReference type="PANTHER" id="PTHR15549:SF26">
    <property type="entry name" value="AXIAL BUDDING PATTERN PROTEIN 2-RELATED"/>
    <property type="match status" value="1"/>
</dbReference>
<feature type="compositionally biased region" description="Basic and acidic residues" evidence="5">
    <location>
        <begin position="513"/>
        <end position="522"/>
    </location>
</feature>
<feature type="compositionally biased region" description="Polar residues" evidence="5">
    <location>
        <begin position="397"/>
        <end position="409"/>
    </location>
</feature>
<dbReference type="AlphaFoldDB" id="A0A9P7YMS5"/>
<reference evidence="7" key="1">
    <citation type="journal article" date="2021" name="IMA Fungus">
        <title>Genomic characterization of three marine fungi, including Emericellopsis atlantica sp. nov. with signatures of a generalist lifestyle and marine biomass degradation.</title>
        <authorList>
            <person name="Hagestad O.C."/>
            <person name="Hou L."/>
            <person name="Andersen J.H."/>
            <person name="Hansen E.H."/>
            <person name="Altermark B."/>
            <person name="Li C."/>
            <person name="Kuhnert E."/>
            <person name="Cox R.J."/>
            <person name="Crous P.W."/>
            <person name="Spatafora J.W."/>
            <person name="Lail K."/>
            <person name="Amirebrahimi M."/>
            <person name="Lipzen A."/>
            <person name="Pangilinan J."/>
            <person name="Andreopoulos W."/>
            <person name="Hayes R.D."/>
            <person name="Ng V."/>
            <person name="Grigoriev I.V."/>
            <person name="Jackson S.A."/>
            <person name="Sutton T.D.S."/>
            <person name="Dobson A.D.W."/>
            <person name="Rama T."/>
        </authorList>
    </citation>
    <scope>NUCLEOTIDE SEQUENCE</scope>
    <source>
        <strain evidence="7">TRa018bII</strain>
    </source>
</reference>
<evidence type="ECO:0000256" key="5">
    <source>
        <dbReference type="SAM" id="MobiDB-lite"/>
    </source>
</evidence>
<name>A0A9P7YMS5_9HELO</name>
<feature type="region of interest" description="Disordered" evidence="5">
    <location>
        <begin position="340"/>
        <end position="522"/>
    </location>
</feature>
<gene>
    <name evidence="7" type="ORF">BJ875DRAFT_212296</name>
</gene>
<evidence type="ECO:0000256" key="3">
    <source>
        <dbReference type="ARBA" id="ARBA00022989"/>
    </source>
</evidence>
<feature type="compositionally biased region" description="Basic and acidic residues" evidence="5">
    <location>
        <begin position="474"/>
        <end position="485"/>
    </location>
</feature>
<dbReference type="PANTHER" id="PTHR15549">
    <property type="entry name" value="PAIRED IMMUNOGLOBULIN-LIKE TYPE 2 RECEPTOR"/>
    <property type="match status" value="1"/>
</dbReference>
<feature type="transmembrane region" description="Helical" evidence="6">
    <location>
        <begin position="33"/>
        <end position="64"/>
    </location>
</feature>
<evidence type="ECO:0000313" key="8">
    <source>
        <dbReference type="Proteomes" id="UP000824998"/>
    </source>
</evidence>
<dbReference type="InterPro" id="IPR051694">
    <property type="entry name" value="Immunoregulatory_rcpt-like"/>
</dbReference>
<protein>
    <submittedName>
        <fullName evidence="7">Uncharacterized protein</fullName>
    </submittedName>
</protein>
<dbReference type="Proteomes" id="UP000824998">
    <property type="component" value="Unassembled WGS sequence"/>
</dbReference>
<evidence type="ECO:0000256" key="1">
    <source>
        <dbReference type="ARBA" id="ARBA00004167"/>
    </source>
</evidence>
<feature type="transmembrane region" description="Helical" evidence="6">
    <location>
        <begin position="271"/>
        <end position="296"/>
    </location>
</feature>
<dbReference type="GO" id="GO:0071944">
    <property type="term" value="C:cell periphery"/>
    <property type="evidence" value="ECO:0007669"/>
    <property type="project" value="UniProtKB-ARBA"/>
</dbReference>
<accession>A0A9P7YMS5</accession>
<evidence type="ECO:0000256" key="4">
    <source>
        <dbReference type="ARBA" id="ARBA00023136"/>
    </source>
</evidence>
<dbReference type="EMBL" id="MU251402">
    <property type="protein sequence ID" value="KAG9236648.1"/>
    <property type="molecule type" value="Genomic_DNA"/>
</dbReference>
<proteinExistence type="predicted"/>
<evidence type="ECO:0000256" key="2">
    <source>
        <dbReference type="ARBA" id="ARBA00022692"/>
    </source>
</evidence>
<keyword evidence="3 6" id="KW-1133">Transmembrane helix</keyword>
<keyword evidence="8" id="KW-1185">Reference proteome</keyword>
<comment type="subcellular location">
    <subcellularLocation>
        <location evidence="1">Membrane</location>
        <topology evidence="1">Single-pass membrane protein</topology>
    </subcellularLocation>
</comment>